<dbReference type="EMBL" id="NHYE01004896">
    <property type="protein sequence ID" value="PPQ81156.1"/>
    <property type="molecule type" value="Genomic_DNA"/>
</dbReference>
<accession>A0A409WRQ2</accession>
<keyword evidence="2" id="KW-1185">Reference proteome</keyword>
<evidence type="ECO:0000313" key="2">
    <source>
        <dbReference type="Proteomes" id="UP000284706"/>
    </source>
</evidence>
<reference evidence="1 2" key="1">
    <citation type="journal article" date="2018" name="Evol. Lett.">
        <title>Horizontal gene cluster transfer increased hallucinogenic mushroom diversity.</title>
        <authorList>
            <person name="Reynolds H.T."/>
            <person name="Vijayakumar V."/>
            <person name="Gluck-Thaler E."/>
            <person name="Korotkin H.B."/>
            <person name="Matheny P.B."/>
            <person name="Slot J.C."/>
        </authorList>
    </citation>
    <scope>NUCLEOTIDE SEQUENCE [LARGE SCALE GENOMIC DNA]</scope>
    <source>
        <strain evidence="1 2">SRW20</strain>
    </source>
</reference>
<dbReference type="InParanoid" id="A0A409WRQ2"/>
<organism evidence="1 2">
    <name type="scientific">Gymnopilus dilepis</name>
    <dbReference type="NCBI Taxonomy" id="231916"/>
    <lineage>
        <taxon>Eukaryota</taxon>
        <taxon>Fungi</taxon>
        <taxon>Dikarya</taxon>
        <taxon>Basidiomycota</taxon>
        <taxon>Agaricomycotina</taxon>
        <taxon>Agaricomycetes</taxon>
        <taxon>Agaricomycetidae</taxon>
        <taxon>Agaricales</taxon>
        <taxon>Agaricineae</taxon>
        <taxon>Hymenogastraceae</taxon>
        <taxon>Gymnopilus</taxon>
    </lineage>
</organism>
<gene>
    <name evidence="1" type="ORF">CVT26_011108</name>
</gene>
<evidence type="ECO:0000313" key="1">
    <source>
        <dbReference type="EMBL" id="PPQ81156.1"/>
    </source>
</evidence>
<comment type="caution">
    <text evidence="1">The sequence shown here is derived from an EMBL/GenBank/DDBJ whole genome shotgun (WGS) entry which is preliminary data.</text>
</comment>
<name>A0A409WRQ2_9AGAR</name>
<protein>
    <submittedName>
        <fullName evidence="1">Uncharacterized protein</fullName>
    </submittedName>
</protein>
<sequence length="91" mass="10287">MEIQTRRFYTLQEMIEAPQNLQTFCQLLITAIRDVGSQGLREKISVTAATGFDEALVFQSRQSISASKSFEALSLARFDMAFYSGELLEQI</sequence>
<dbReference type="AlphaFoldDB" id="A0A409WRQ2"/>
<proteinExistence type="predicted"/>
<dbReference type="Proteomes" id="UP000284706">
    <property type="component" value="Unassembled WGS sequence"/>
</dbReference>